<dbReference type="EMBL" id="BMDY01000018">
    <property type="protein sequence ID" value="GGB13311.1"/>
    <property type="molecule type" value="Genomic_DNA"/>
</dbReference>
<dbReference type="PANTHER" id="PTHR43364:SF1">
    <property type="entry name" value="OXIDOREDUCTASE YDHF"/>
    <property type="match status" value="1"/>
</dbReference>
<evidence type="ECO:0000313" key="3">
    <source>
        <dbReference type="Proteomes" id="UP000651977"/>
    </source>
</evidence>
<dbReference type="InterPro" id="IPR050523">
    <property type="entry name" value="AKR_Detox_Biosynth"/>
</dbReference>
<feature type="domain" description="NADP-dependent oxidoreductase" evidence="1">
    <location>
        <begin position="15"/>
        <end position="312"/>
    </location>
</feature>
<accession>A0ABQ1I3K8</accession>
<dbReference type="RefSeq" id="WP_055733771.1">
    <property type="nucleotide sequence ID" value="NZ_BMDY01000018.1"/>
</dbReference>
<reference evidence="3" key="1">
    <citation type="journal article" date="2019" name="Int. J. Syst. Evol. Microbiol.">
        <title>The Global Catalogue of Microorganisms (GCM) 10K type strain sequencing project: providing services to taxonomists for standard genome sequencing and annotation.</title>
        <authorList>
            <consortium name="The Broad Institute Genomics Platform"/>
            <consortium name="The Broad Institute Genome Sequencing Center for Infectious Disease"/>
            <person name="Wu L."/>
            <person name="Ma J."/>
        </authorList>
    </citation>
    <scope>NUCLEOTIDE SEQUENCE [LARGE SCALE GENOMIC DNA]</scope>
    <source>
        <strain evidence="3">CGMCC 1.10131</strain>
    </source>
</reference>
<evidence type="ECO:0000259" key="1">
    <source>
        <dbReference type="Pfam" id="PF00248"/>
    </source>
</evidence>
<dbReference type="PANTHER" id="PTHR43364">
    <property type="entry name" value="NADH-SPECIFIC METHYLGLYOXAL REDUCTASE-RELATED"/>
    <property type="match status" value="1"/>
</dbReference>
<dbReference type="Proteomes" id="UP000651977">
    <property type="component" value="Unassembled WGS sequence"/>
</dbReference>
<gene>
    <name evidence="2" type="ORF">GCM10007414_28310</name>
</gene>
<organism evidence="2 3">
    <name type="scientific">Agarivorans gilvus</name>
    <dbReference type="NCBI Taxonomy" id="680279"/>
    <lineage>
        <taxon>Bacteria</taxon>
        <taxon>Pseudomonadati</taxon>
        <taxon>Pseudomonadota</taxon>
        <taxon>Gammaproteobacteria</taxon>
        <taxon>Alteromonadales</taxon>
        <taxon>Alteromonadaceae</taxon>
        <taxon>Agarivorans</taxon>
    </lineage>
</organism>
<dbReference type="InterPro" id="IPR036812">
    <property type="entry name" value="NAD(P)_OxRdtase_dom_sf"/>
</dbReference>
<comment type="caution">
    <text evidence="2">The sequence shown here is derived from an EMBL/GenBank/DDBJ whole genome shotgun (WGS) entry which is preliminary data.</text>
</comment>
<dbReference type="SUPFAM" id="SSF51430">
    <property type="entry name" value="NAD(P)-linked oxidoreductase"/>
    <property type="match status" value="1"/>
</dbReference>
<dbReference type="InterPro" id="IPR023210">
    <property type="entry name" value="NADP_OxRdtase_dom"/>
</dbReference>
<proteinExistence type="predicted"/>
<dbReference type="Gene3D" id="3.20.20.100">
    <property type="entry name" value="NADP-dependent oxidoreductase domain"/>
    <property type="match status" value="1"/>
</dbReference>
<dbReference type="Pfam" id="PF00248">
    <property type="entry name" value="Aldo_ket_red"/>
    <property type="match status" value="1"/>
</dbReference>
<dbReference type="CDD" id="cd19092">
    <property type="entry name" value="AKR_BsYcsN_EcYdhF-like"/>
    <property type="match status" value="1"/>
</dbReference>
<keyword evidence="3" id="KW-1185">Reference proteome</keyword>
<evidence type="ECO:0000313" key="2">
    <source>
        <dbReference type="EMBL" id="GGB13311.1"/>
    </source>
</evidence>
<protein>
    <submittedName>
        <fullName evidence="2">Aldo/keto reductase</fullName>
    </submittedName>
</protein>
<name>A0ABQ1I3K8_9ALTE</name>
<sequence>MAESPINHFFPQASRLVYGCMGLGGSWDASELESHHLAQAHAVVDAALEIGINYFDHADIYTLGKAEQVFGRVLAERPELRQQIILQSKCAIRFADEQWCGRYDWSADYIRESVEGSLRRLQTDSLDVLLLHRPDPLAEMDEVAEVLMSLKNSGKVQHFGVSNMSGAQCAYLQSALGMPLVANQLEMSLAKLDWLDHNIAVNDEQVKGHSFTAGTLEYCAMNKLQVQAWGSLAKGLFSGADLGQATEAQRATSNLVRQYAEQLNSSPEAVVLAFLLRHPAGIQPVIGSVNIDRIRACADACKLSLSREQWYQLYVSSRGRALP</sequence>